<gene>
    <name evidence="2" type="ORF">TELCIR_13191</name>
</gene>
<organism evidence="2 3">
    <name type="scientific">Teladorsagia circumcincta</name>
    <name type="common">Brown stomach worm</name>
    <name type="synonym">Ostertagia circumcincta</name>
    <dbReference type="NCBI Taxonomy" id="45464"/>
    <lineage>
        <taxon>Eukaryota</taxon>
        <taxon>Metazoa</taxon>
        <taxon>Ecdysozoa</taxon>
        <taxon>Nematoda</taxon>
        <taxon>Chromadorea</taxon>
        <taxon>Rhabditida</taxon>
        <taxon>Rhabditina</taxon>
        <taxon>Rhabditomorpha</taxon>
        <taxon>Strongyloidea</taxon>
        <taxon>Trichostrongylidae</taxon>
        <taxon>Teladorsagia</taxon>
    </lineage>
</organism>
<feature type="non-terminal residue" evidence="2">
    <location>
        <position position="83"/>
    </location>
</feature>
<reference evidence="2 3" key="1">
    <citation type="submission" date="2015-09" db="EMBL/GenBank/DDBJ databases">
        <title>Draft genome of the parasitic nematode Teladorsagia circumcincta isolate WARC Sus (inbred).</title>
        <authorList>
            <person name="Mitreva M."/>
        </authorList>
    </citation>
    <scope>NUCLEOTIDE SEQUENCE [LARGE SCALE GENOMIC DNA]</scope>
    <source>
        <strain evidence="2 3">S</strain>
    </source>
</reference>
<dbReference type="EMBL" id="KZ349258">
    <property type="protein sequence ID" value="PIO65154.1"/>
    <property type="molecule type" value="Genomic_DNA"/>
</dbReference>
<keyword evidence="3" id="KW-1185">Reference proteome</keyword>
<evidence type="ECO:0000256" key="1">
    <source>
        <dbReference type="SAM" id="MobiDB-lite"/>
    </source>
</evidence>
<sequence>MRKRKRIAVGPRRSSDISGASKVLSPPFQGGLLTSDTVHWQEGSQVDYRFRRTHKTDGSALLKFTGERSTYDQKQFVNVPIKK</sequence>
<dbReference type="AlphaFoldDB" id="A0A2G9U4P9"/>
<proteinExistence type="predicted"/>
<feature type="region of interest" description="Disordered" evidence="1">
    <location>
        <begin position="1"/>
        <end position="23"/>
    </location>
</feature>
<dbReference type="Proteomes" id="UP000230423">
    <property type="component" value="Unassembled WGS sequence"/>
</dbReference>
<dbReference type="OrthoDB" id="445007at2759"/>
<accession>A0A2G9U4P9</accession>
<protein>
    <submittedName>
        <fullName evidence="2">Uncharacterized protein</fullName>
    </submittedName>
</protein>
<name>A0A2G9U4P9_TELCI</name>
<evidence type="ECO:0000313" key="2">
    <source>
        <dbReference type="EMBL" id="PIO65154.1"/>
    </source>
</evidence>
<evidence type="ECO:0000313" key="3">
    <source>
        <dbReference type="Proteomes" id="UP000230423"/>
    </source>
</evidence>